<keyword evidence="3 5" id="KW-1133">Transmembrane helix</keyword>
<organism evidence="7 8">
    <name type="scientific">Marinicella litoralis</name>
    <dbReference type="NCBI Taxonomy" id="644220"/>
    <lineage>
        <taxon>Bacteria</taxon>
        <taxon>Pseudomonadati</taxon>
        <taxon>Pseudomonadota</taxon>
        <taxon>Gammaproteobacteria</taxon>
        <taxon>Lysobacterales</taxon>
        <taxon>Marinicellaceae</taxon>
        <taxon>Marinicella</taxon>
    </lineage>
</organism>
<dbReference type="InterPro" id="IPR007452">
    <property type="entry name" value="TamB_C"/>
</dbReference>
<dbReference type="GO" id="GO:0005886">
    <property type="term" value="C:plasma membrane"/>
    <property type="evidence" value="ECO:0007669"/>
    <property type="project" value="InterPro"/>
</dbReference>
<dbReference type="PANTHER" id="PTHR36985">
    <property type="entry name" value="TRANSLOCATION AND ASSEMBLY MODULE SUBUNIT TAMB"/>
    <property type="match status" value="1"/>
</dbReference>
<keyword evidence="8" id="KW-1185">Reference proteome</keyword>
<dbReference type="OrthoDB" id="5555605at2"/>
<evidence type="ECO:0000259" key="6">
    <source>
        <dbReference type="Pfam" id="PF04357"/>
    </source>
</evidence>
<evidence type="ECO:0000313" key="8">
    <source>
        <dbReference type="Proteomes" id="UP000295724"/>
    </source>
</evidence>
<feature type="domain" description="Translocation and assembly module TamB C-terminal" evidence="6">
    <location>
        <begin position="841"/>
        <end position="1170"/>
    </location>
</feature>
<dbReference type="GO" id="GO:0097347">
    <property type="term" value="C:TAM protein secretion complex"/>
    <property type="evidence" value="ECO:0007669"/>
    <property type="project" value="TreeGrafter"/>
</dbReference>
<comment type="caution">
    <text evidence="7">The sequence shown here is derived from an EMBL/GenBank/DDBJ whole genome shotgun (WGS) entry which is preliminary data.</text>
</comment>
<accession>A0A4R6XIX3</accession>
<evidence type="ECO:0000313" key="7">
    <source>
        <dbReference type="EMBL" id="TDR18279.1"/>
    </source>
</evidence>
<dbReference type="AlphaFoldDB" id="A0A4R6XIX3"/>
<keyword evidence="2 5" id="KW-0812">Transmembrane</keyword>
<evidence type="ECO:0000256" key="3">
    <source>
        <dbReference type="ARBA" id="ARBA00022989"/>
    </source>
</evidence>
<proteinExistence type="predicted"/>
<gene>
    <name evidence="7" type="ORF">C8D91_2194</name>
</gene>
<dbReference type="EMBL" id="SNZB01000005">
    <property type="protein sequence ID" value="TDR18279.1"/>
    <property type="molecule type" value="Genomic_DNA"/>
</dbReference>
<evidence type="ECO:0000256" key="5">
    <source>
        <dbReference type="SAM" id="Phobius"/>
    </source>
</evidence>
<dbReference type="Pfam" id="PF04357">
    <property type="entry name" value="TamB"/>
    <property type="match status" value="1"/>
</dbReference>
<evidence type="ECO:0000256" key="4">
    <source>
        <dbReference type="ARBA" id="ARBA00023136"/>
    </source>
</evidence>
<keyword evidence="4 5" id="KW-0472">Membrane</keyword>
<evidence type="ECO:0000256" key="2">
    <source>
        <dbReference type="ARBA" id="ARBA00022692"/>
    </source>
</evidence>
<feature type="transmembrane region" description="Helical" evidence="5">
    <location>
        <begin position="13"/>
        <end position="33"/>
    </location>
</feature>
<sequence>MNVAQTIKNVVKYLLYLILLVVLFLYLLLIYVINSESGSHWAIRHAINFADIDLTYDSMGGKISNGLVINNLRYKDQTIDIKVNNIEYKSKWNWLNRHITLSEVEIDGVTITPLKATEAQNESQPFSGVELPLTIDLKQSTLRQLTLVSNEASNTFDLIELSALIEPQTATINSLNIQAADYGLSQTGTLDYSQGLAFLLDAQWYSHLDGQQLDGSGPIEGDLERIKFKQTMKVESTQLQGEFALQGQVNNLQLKPEFDLQINAADLNLMLNQQSFSFKDVAAELRGDLDDYHLVLNAEVSPNTINNLNLPASQIKLQASGNSEKIATELAQITTPEGLIDLQATIDWSKQLHIQSQLKLTQFNPQQLLQAWPGMIDGTIDLDLTLTEQGLILSTQNNSLTGQLKGQVFALTGSANYASDTFVAEQLSIELGANHVLLNGTVNEQTVAMNAVVDWVDLSVIDDALRGQLVGSVEVSGHYTEPEIKTTLNGQQITYADYQVNTLTINSQGQWNKNLVTVITAENATLAGQLFEHITVNQTGWLADHEVELMLENNEVNSRLNFTGQYDNQASNKQAIWQGQINSHELTVDTDKTIKLQAPIAIKIADRISIAAGCWQGVEAGTLCVELNDINQTDDNYQGSLTLDAFSLKPLQVFLPDNIKLNGKLQGVSAFQYHTDDFNIESKVSMIGGEILVQNEQETVYQSSIKVFEISAKTTHQNVDITINTELADDSTLKLQARLENPNNQGWLIDSTIEGMFYSTELIKNMSDEIKELAGQIKIGGSINGPLVKPNIQLNLSQPDGYLVLTRLGTLIENLQLNIGTECIQQPVYTIELSGNNLASLNQGQIASSGKLKLSPDKQWQYSGDITGENFMLLNLPEAKFNITPALTIKATHKTMDVTGDLTIDSGHVTINQLPPSSISNSNDLEIHTTASETVSKYPISMNINAKIKDPIKLDVIGLNAGLMGSIQLVQQQSQSLAGKGTLTLSDGSYEIYGQKLDISQGELLFTGPLDNPRLNVKASRKSISGDVIAGVELGGTVNNLQSNLFSEPSLSDIEKLSYIMTGRGIDNSGSLNGEQLKQAAIVMGLNQSSPIFNQIQSQFGIDVLTLRESAVAADTVVEAGKKINDKLYVSYNQGLFNRLGFWMLKYRINQFLNLETTQGEDQSIELVYTRKAEIKKSKKTKTEQ</sequence>
<dbReference type="Proteomes" id="UP000295724">
    <property type="component" value="Unassembled WGS sequence"/>
</dbReference>
<dbReference type="PANTHER" id="PTHR36985:SF1">
    <property type="entry name" value="TRANSLOCATION AND ASSEMBLY MODULE SUBUNIT TAMB"/>
    <property type="match status" value="1"/>
</dbReference>
<reference evidence="7 8" key="1">
    <citation type="submission" date="2019-03" db="EMBL/GenBank/DDBJ databases">
        <title>Genomic Encyclopedia of Type Strains, Phase IV (KMG-IV): sequencing the most valuable type-strain genomes for metagenomic binning, comparative biology and taxonomic classification.</title>
        <authorList>
            <person name="Goeker M."/>
        </authorList>
    </citation>
    <scope>NUCLEOTIDE SEQUENCE [LARGE SCALE GENOMIC DNA]</scope>
    <source>
        <strain evidence="7 8">DSM 25488</strain>
    </source>
</reference>
<name>A0A4R6XIX3_9GAMM</name>
<evidence type="ECO:0000256" key="1">
    <source>
        <dbReference type="ARBA" id="ARBA00004167"/>
    </source>
</evidence>
<protein>
    <submittedName>
        <fullName evidence="7">Autotransporter translocation and assembly factor TamB</fullName>
    </submittedName>
</protein>
<comment type="subcellular location">
    <subcellularLocation>
        <location evidence="1">Membrane</location>
        <topology evidence="1">Single-pass membrane protein</topology>
    </subcellularLocation>
</comment>
<dbReference type="GO" id="GO:0009306">
    <property type="term" value="P:protein secretion"/>
    <property type="evidence" value="ECO:0007669"/>
    <property type="project" value="InterPro"/>
</dbReference>